<keyword evidence="4" id="KW-0997">Cell inner membrane</keyword>
<dbReference type="Gene3D" id="1.25.40.10">
    <property type="entry name" value="Tetratricopeptide repeat domain"/>
    <property type="match status" value="2"/>
</dbReference>
<comment type="subcellular location">
    <subcellularLocation>
        <location evidence="4">Cell inner membrane</location>
        <topology evidence="4">Single-pass membrane protein</topology>
        <orientation evidence="4">Cytoplasmic side</orientation>
    </subcellularLocation>
</comment>
<feature type="binding site" evidence="4">
    <location>
        <position position="361"/>
    </location>
    <ligand>
        <name>Fe cation</name>
        <dbReference type="ChEBI" id="CHEBI:24875"/>
    </ligand>
</feature>
<feature type="binding site" evidence="4">
    <location>
        <position position="378"/>
    </location>
    <ligand>
        <name>Fe cation</name>
        <dbReference type="ChEBI" id="CHEBI:24875"/>
    </ligand>
</feature>
<evidence type="ECO:0000256" key="4">
    <source>
        <dbReference type="HAMAP-Rule" id="MF_00994"/>
    </source>
</evidence>
<accession>A0A437Q7F9</accession>
<comment type="caution">
    <text evidence="7">The sequence shown here is derived from an EMBL/GenBank/DDBJ whole genome shotgun (WGS) entry which is preliminary data.</text>
</comment>
<keyword evidence="4 5" id="KW-0472">Membrane</keyword>
<keyword evidence="1 4" id="KW-0479">Metal-binding</keyword>
<dbReference type="PANTHER" id="PTHR44858:SF1">
    <property type="entry name" value="UDP-N-ACETYLGLUCOSAMINE--PEPTIDE N-ACETYLGLUCOSAMINYLTRANSFERASE SPINDLY-RELATED"/>
    <property type="match status" value="1"/>
</dbReference>
<dbReference type="Proteomes" id="UP000282818">
    <property type="component" value="Unassembled WGS sequence"/>
</dbReference>
<dbReference type="InterPro" id="IPR019734">
    <property type="entry name" value="TPR_rpt"/>
</dbReference>
<dbReference type="PANTHER" id="PTHR44858">
    <property type="entry name" value="TETRATRICOPEPTIDE REPEAT PROTEIN 6"/>
    <property type="match status" value="1"/>
</dbReference>
<evidence type="ECO:0000313" key="7">
    <source>
        <dbReference type="EMBL" id="RVU30437.1"/>
    </source>
</evidence>
<keyword evidence="8" id="KW-1185">Reference proteome</keyword>
<keyword evidence="4 5" id="KW-1133">Transmembrane helix</keyword>
<reference evidence="7 8" key="1">
    <citation type="submission" date="2019-01" db="EMBL/GenBank/DDBJ databases">
        <authorList>
            <person name="Chen W.-M."/>
        </authorList>
    </citation>
    <scope>NUCLEOTIDE SEQUENCE [LARGE SCALE GENOMIC DNA]</scope>
    <source>
        <strain evidence="7 8">HPM-16</strain>
    </source>
</reference>
<dbReference type="Pfam" id="PF13176">
    <property type="entry name" value="TPR_7"/>
    <property type="match status" value="1"/>
</dbReference>
<evidence type="ECO:0000313" key="8">
    <source>
        <dbReference type="Proteomes" id="UP000282818"/>
    </source>
</evidence>
<protein>
    <recommendedName>
        <fullName evidence="4">Lipopolysaccharide assembly protein B</fullName>
    </recommendedName>
</protein>
<dbReference type="InterPro" id="IPR030865">
    <property type="entry name" value="LapB"/>
</dbReference>
<dbReference type="Pfam" id="PF18073">
    <property type="entry name" value="Zn_ribbon_LapB"/>
    <property type="match status" value="1"/>
</dbReference>
<dbReference type="InterPro" id="IPR011990">
    <property type="entry name" value="TPR-like_helical_dom_sf"/>
</dbReference>
<proteinExistence type="inferred from homology"/>
<evidence type="ECO:0000259" key="6">
    <source>
        <dbReference type="Pfam" id="PF18073"/>
    </source>
</evidence>
<evidence type="ECO:0000256" key="1">
    <source>
        <dbReference type="ARBA" id="ARBA00022723"/>
    </source>
</evidence>
<dbReference type="GO" id="GO:0046890">
    <property type="term" value="P:regulation of lipid biosynthetic process"/>
    <property type="evidence" value="ECO:0007669"/>
    <property type="project" value="UniProtKB-UniRule"/>
</dbReference>
<dbReference type="HAMAP" id="MF_00994">
    <property type="entry name" value="LPS_assembly_LapB"/>
    <property type="match status" value="1"/>
</dbReference>
<dbReference type="NCBIfam" id="NF008757">
    <property type="entry name" value="PRK11788.1-5"/>
    <property type="match status" value="1"/>
</dbReference>
<evidence type="ECO:0000256" key="2">
    <source>
        <dbReference type="ARBA" id="ARBA00022737"/>
    </source>
</evidence>
<feature type="topological domain" description="Cytoplasmic" evidence="4">
    <location>
        <begin position="22"/>
        <end position="393"/>
    </location>
</feature>
<keyword evidence="2 4" id="KW-0677">Repeat</keyword>
<evidence type="ECO:0000256" key="3">
    <source>
        <dbReference type="ARBA" id="ARBA00022803"/>
    </source>
</evidence>
<comment type="function">
    <text evidence="4">Modulates cellular lipopolysaccharide (LPS) levels by regulating LpxC, which is involved in lipid A biosynthesis. May act by modulating the proteolytic activity of FtsH towards LpxC. May also coordinate assembly of proteins involved in LPS synthesis at the plasma membrane.</text>
</comment>
<keyword evidence="4" id="KW-0408">Iron</keyword>
<feature type="domain" description="LapB rubredoxin metal binding" evidence="6">
    <location>
        <begin position="359"/>
        <end position="385"/>
    </location>
</feature>
<dbReference type="InterPro" id="IPR041166">
    <property type="entry name" value="Rubredoxin_2"/>
</dbReference>
<dbReference type="EMBL" id="SACQ01000005">
    <property type="protein sequence ID" value="RVU30437.1"/>
    <property type="molecule type" value="Genomic_DNA"/>
</dbReference>
<dbReference type="InterPro" id="IPR050498">
    <property type="entry name" value="Ycf3"/>
</dbReference>
<dbReference type="GO" id="GO:0009898">
    <property type="term" value="C:cytoplasmic side of plasma membrane"/>
    <property type="evidence" value="ECO:0007669"/>
    <property type="project" value="UniProtKB-UniRule"/>
</dbReference>
<feature type="binding site" evidence="4">
    <location>
        <position position="364"/>
    </location>
    <ligand>
        <name>Fe cation</name>
        <dbReference type="ChEBI" id="CHEBI:24875"/>
    </ligand>
</feature>
<name>A0A437Q7F9_9GAMM</name>
<keyword evidence="4" id="KW-1003">Cell membrane</keyword>
<sequence>MDDWLVFSVVVVALIVGWLLGNRSRSQQTRPAMPAPLHDEYFVGLNYLLSDRTDEAIDAFIRALEVNSETIPAYLALARLFRRKGDVERAIKVHQNLLARPDLSRSDSLKVQIALAKDYDAIGLLDRAETLLSDIVRQDPPASTRNHTLRLLIKLYEKEREWFKATQASALLEPQARAEIAHEVAHYYCERAAHQINSDDLNEAQRLLDKAASIDPNCVRTSLLLAQLQMTHKDWKLAIKHLQRVEKQDVAFVSETVSMMRRCHDELGTNDELLRYFEHCMSVAPSASVMLAIAELIKEDRGAYAAGAYITDELKHYPTIKGFNRLIDLHLSYGGESARDSLRTLRSLTGTLEMTKPRYRCQNCGYAGKVLLWHCPSCRKWSSTKPVQGLEGE</sequence>
<dbReference type="Pfam" id="PF14559">
    <property type="entry name" value="TPR_19"/>
    <property type="match status" value="1"/>
</dbReference>
<gene>
    <name evidence="4 7" type="primary">lapB</name>
    <name evidence="7" type="ORF">EOE65_12410</name>
</gene>
<feature type="binding site" evidence="4">
    <location>
        <position position="375"/>
    </location>
    <ligand>
        <name>Fe cation</name>
        <dbReference type="ChEBI" id="CHEBI:24875"/>
    </ligand>
</feature>
<dbReference type="SUPFAM" id="SSF48452">
    <property type="entry name" value="TPR-like"/>
    <property type="match status" value="1"/>
</dbReference>
<dbReference type="CDD" id="cd00350">
    <property type="entry name" value="rubredoxin_like"/>
    <property type="match status" value="1"/>
</dbReference>
<keyword evidence="3 4" id="KW-0802">TPR repeat</keyword>
<dbReference type="RefSeq" id="WP_127694633.1">
    <property type="nucleotide sequence ID" value="NZ_SACQ01000005.1"/>
</dbReference>
<evidence type="ECO:0000256" key="5">
    <source>
        <dbReference type="SAM" id="Phobius"/>
    </source>
</evidence>
<keyword evidence="4 5" id="KW-0812">Transmembrane</keyword>
<dbReference type="GO" id="GO:0005506">
    <property type="term" value="F:iron ion binding"/>
    <property type="evidence" value="ECO:0007669"/>
    <property type="project" value="UniProtKB-UniRule"/>
</dbReference>
<dbReference type="GO" id="GO:0008653">
    <property type="term" value="P:lipopolysaccharide metabolic process"/>
    <property type="evidence" value="ECO:0007669"/>
    <property type="project" value="InterPro"/>
</dbReference>
<dbReference type="AlphaFoldDB" id="A0A437Q7F9"/>
<feature type="transmembrane region" description="Helical" evidence="5">
    <location>
        <begin position="6"/>
        <end position="21"/>
    </location>
</feature>
<dbReference type="SMART" id="SM00028">
    <property type="entry name" value="TPR"/>
    <property type="match status" value="4"/>
</dbReference>
<comment type="similarity">
    <text evidence="4">Belongs to the LapB family.</text>
</comment>
<organism evidence="7 8">
    <name type="scientific">Neptunomonas marina</name>
    <dbReference type="NCBI Taxonomy" id="1815562"/>
    <lineage>
        <taxon>Bacteria</taxon>
        <taxon>Pseudomonadati</taxon>
        <taxon>Pseudomonadota</taxon>
        <taxon>Gammaproteobacteria</taxon>
        <taxon>Oceanospirillales</taxon>
        <taxon>Oceanospirillaceae</taxon>
        <taxon>Neptunomonas</taxon>
    </lineage>
</organism>